<sequence length="198" mass="21982">MRRFILLISFSTSLVAGKAQNQQSFIKEGNEFFKKGQLAEAVASYNKVTEEPYKYTALLNKGTALYKQKKVDEALKAYDQVSASPKATDLLKSGAHYNAGVVYSSQNKIEESIEAYKKALRLNSQDNNARENLQKALSELKKSGGGGGGDQKPRQSPSKLNQNQAQQQLNRLEQKEKNTQNKVSNKKTQFGGSVGKDW</sequence>
<dbReference type="PANTHER" id="PTHR44943">
    <property type="entry name" value="CELLULOSE SYNTHASE OPERON PROTEIN C"/>
    <property type="match status" value="1"/>
</dbReference>
<accession>A0ABZ0W1N5</accession>
<keyword evidence="2 3" id="KW-0802">TPR repeat</keyword>
<dbReference type="InterPro" id="IPR011990">
    <property type="entry name" value="TPR-like_helical_dom_sf"/>
</dbReference>
<dbReference type="RefSeq" id="WP_114791807.1">
    <property type="nucleotide sequence ID" value="NZ_CP139960.1"/>
</dbReference>
<dbReference type="Proteomes" id="UP001325680">
    <property type="component" value="Chromosome"/>
</dbReference>
<dbReference type="InterPro" id="IPR051685">
    <property type="entry name" value="Ycf3/AcsC/BcsC/TPR_MFPF"/>
</dbReference>
<feature type="compositionally biased region" description="Polar residues" evidence="4">
    <location>
        <begin position="180"/>
        <end position="191"/>
    </location>
</feature>
<dbReference type="EMBL" id="CP139960">
    <property type="protein sequence ID" value="WQD37101.1"/>
    <property type="molecule type" value="Genomic_DNA"/>
</dbReference>
<dbReference type="Pfam" id="PF13432">
    <property type="entry name" value="TPR_16"/>
    <property type="match status" value="1"/>
</dbReference>
<dbReference type="SMART" id="SM00028">
    <property type="entry name" value="TPR"/>
    <property type="match status" value="2"/>
</dbReference>
<dbReference type="InterPro" id="IPR019734">
    <property type="entry name" value="TPR_rpt"/>
</dbReference>
<evidence type="ECO:0000313" key="6">
    <source>
        <dbReference type="Proteomes" id="UP001325680"/>
    </source>
</evidence>
<protein>
    <submittedName>
        <fullName evidence="5">Tetratricopeptide repeat protein</fullName>
    </submittedName>
</protein>
<reference evidence="5 6" key="1">
    <citation type="submission" date="2023-12" db="EMBL/GenBank/DDBJ databases">
        <title>Genome sequencing and assembly of bacterial species from a model synthetic community.</title>
        <authorList>
            <person name="Hogle S.L."/>
        </authorList>
    </citation>
    <scope>NUCLEOTIDE SEQUENCE [LARGE SCALE GENOMIC DNA]</scope>
    <source>
        <strain evidence="5 6">HAMBI_3031</strain>
    </source>
</reference>
<dbReference type="Pfam" id="PF00515">
    <property type="entry name" value="TPR_1"/>
    <property type="match status" value="1"/>
</dbReference>
<organism evidence="5 6">
    <name type="scientific">Niabella yanshanensis</name>
    <dbReference type="NCBI Taxonomy" id="577386"/>
    <lineage>
        <taxon>Bacteria</taxon>
        <taxon>Pseudomonadati</taxon>
        <taxon>Bacteroidota</taxon>
        <taxon>Chitinophagia</taxon>
        <taxon>Chitinophagales</taxon>
        <taxon>Chitinophagaceae</taxon>
        <taxon>Niabella</taxon>
    </lineage>
</organism>
<gene>
    <name evidence="5" type="ORF">U0035_15620</name>
</gene>
<keyword evidence="1" id="KW-0677">Repeat</keyword>
<evidence type="ECO:0000256" key="4">
    <source>
        <dbReference type="SAM" id="MobiDB-lite"/>
    </source>
</evidence>
<evidence type="ECO:0000256" key="3">
    <source>
        <dbReference type="PROSITE-ProRule" id="PRU00339"/>
    </source>
</evidence>
<feature type="region of interest" description="Disordered" evidence="4">
    <location>
        <begin position="140"/>
        <end position="198"/>
    </location>
</feature>
<proteinExistence type="predicted"/>
<dbReference type="PROSITE" id="PS50005">
    <property type="entry name" value="TPR"/>
    <property type="match status" value="1"/>
</dbReference>
<dbReference type="PANTHER" id="PTHR44943:SF8">
    <property type="entry name" value="TPR REPEAT-CONTAINING PROTEIN MJ0263"/>
    <property type="match status" value="1"/>
</dbReference>
<evidence type="ECO:0000313" key="5">
    <source>
        <dbReference type="EMBL" id="WQD37101.1"/>
    </source>
</evidence>
<evidence type="ECO:0000256" key="2">
    <source>
        <dbReference type="ARBA" id="ARBA00022803"/>
    </source>
</evidence>
<keyword evidence="6" id="KW-1185">Reference proteome</keyword>
<evidence type="ECO:0000256" key="1">
    <source>
        <dbReference type="ARBA" id="ARBA00022737"/>
    </source>
</evidence>
<dbReference type="SUPFAM" id="SSF48452">
    <property type="entry name" value="TPR-like"/>
    <property type="match status" value="1"/>
</dbReference>
<feature type="compositionally biased region" description="Low complexity" evidence="4">
    <location>
        <begin position="160"/>
        <end position="171"/>
    </location>
</feature>
<name>A0ABZ0W1N5_9BACT</name>
<dbReference type="Gene3D" id="1.25.40.10">
    <property type="entry name" value="Tetratricopeptide repeat domain"/>
    <property type="match status" value="2"/>
</dbReference>
<feature type="repeat" description="TPR" evidence="3">
    <location>
        <begin position="93"/>
        <end position="126"/>
    </location>
</feature>